<evidence type="ECO:0000256" key="6">
    <source>
        <dbReference type="ARBA" id="ARBA00023136"/>
    </source>
</evidence>
<dbReference type="SUPFAM" id="SSF103481">
    <property type="entry name" value="Multidrug resistance efflux transporter EmrE"/>
    <property type="match status" value="1"/>
</dbReference>
<evidence type="ECO:0000256" key="1">
    <source>
        <dbReference type="ARBA" id="ARBA00004651"/>
    </source>
</evidence>
<dbReference type="EMBL" id="CM002803">
    <property type="protein sequence ID" value="KEI67365.1"/>
    <property type="molecule type" value="Genomic_DNA"/>
</dbReference>
<dbReference type="InterPro" id="IPR045324">
    <property type="entry name" value="Small_multidrug_res"/>
</dbReference>
<feature type="transmembrane region" description="Helical" evidence="8">
    <location>
        <begin position="7"/>
        <end position="26"/>
    </location>
</feature>
<organism evidence="9 10">
    <name type="scientific">Planktothrix agardhii (strain NIVA-CYA 126/8)</name>
    <dbReference type="NCBI Taxonomy" id="388467"/>
    <lineage>
        <taxon>Bacteria</taxon>
        <taxon>Bacillati</taxon>
        <taxon>Cyanobacteriota</taxon>
        <taxon>Cyanophyceae</taxon>
        <taxon>Oscillatoriophycideae</taxon>
        <taxon>Oscillatoriales</taxon>
        <taxon>Microcoleaceae</taxon>
        <taxon>Planktothrix</taxon>
    </lineage>
</organism>
<dbReference type="Pfam" id="PF00893">
    <property type="entry name" value="Multi_Drug_Res"/>
    <property type="match status" value="1"/>
</dbReference>
<dbReference type="GO" id="GO:0005886">
    <property type="term" value="C:plasma membrane"/>
    <property type="evidence" value="ECO:0007669"/>
    <property type="project" value="UniProtKB-SubCell"/>
</dbReference>
<keyword evidence="5 8" id="KW-1133">Transmembrane helix</keyword>
<reference evidence="9 10" key="1">
    <citation type="journal article" date="2014" name="Appl. Environ. Microbiol.">
        <title>Elucidation of insertion elements encoded on plasmids and in vitro construction of shuttle vectors from the toxic cyanobacterium Planktothrix.</title>
        <authorList>
            <person name="Christiansen G."/>
            <person name="Goesmann A."/>
            <person name="Kurmayer R."/>
        </authorList>
    </citation>
    <scope>NUCLEOTIDE SEQUENCE [LARGE SCALE GENOMIC DNA]</scope>
    <source>
        <strain evidence="9 10">NIVA-CYA 126/8</strain>
    </source>
</reference>
<dbReference type="GeneID" id="77289074"/>
<evidence type="ECO:0000256" key="2">
    <source>
        <dbReference type="ARBA" id="ARBA00022448"/>
    </source>
</evidence>
<keyword evidence="3" id="KW-1003">Cell membrane</keyword>
<dbReference type="PANTHER" id="PTHR30561:SF1">
    <property type="entry name" value="MULTIDRUG TRANSPORTER EMRE"/>
    <property type="match status" value="1"/>
</dbReference>
<dbReference type="PANTHER" id="PTHR30561">
    <property type="entry name" value="SMR FAMILY PROTON-DEPENDENT DRUG EFFLUX TRANSPORTER SUGE"/>
    <property type="match status" value="1"/>
</dbReference>
<evidence type="ECO:0008006" key="11">
    <source>
        <dbReference type="Google" id="ProtNLM"/>
    </source>
</evidence>
<evidence type="ECO:0000313" key="9">
    <source>
        <dbReference type="EMBL" id="KEI67365.1"/>
    </source>
</evidence>
<keyword evidence="2" id="KW-0813">Transport</keyword>
<keyword evidence="6 8" id="KW-0472">Membrane</keyword>
<accession>A0A073CTP0</accession>
<evidence type="ECO:0000256" key="7">
    <source>
        <dbReference type="RuleBase" id="RU003942"/>
    </source>
</evidence>
<comment type="similarity">
    <text evidence="7">Belongs to the drug/metabolite transporter (DMT) superfamily. Small multidrug resistance (SMR) (TC 2.A.7.1) family.</text>
</comment>
<keyword evidence="10" id="KW-1185">Reference proteome</keyword>
<dbReference type="InterPro" id="IPR000390">
    <property type="entry name" value="Small_drug/metabolite_transptr"/>
</dbReference>
<evidence type="ECO:0000256" key="4">
    <source>
        <dbReference type="ARBA" id="ARBA00022692"/>
    </source>
</evidence>
<keyword evidence="4 7" id="KW-0812">Transmembrane</keyword>
<protein>
    <recommendedName>
        <fullName evidence="11">EmrE</fullName>
    </recommendedName>
</protein>
<dbReference type="Gene3D" id="1.10.3730.20">
    <property type="match status" value="1"/>
</dbReference>
<name>A0A073CTP0_PLAA1</name>
<comment type="subcellular location">
    <subcellularLocation>
        <location evidence="1 7">Cell membrane</location>
        <topology evidence="1 7">Multi-pass membrane protein</topology>
    </subcellularLocation>
</comment>
<feature type="transmembrane region" description="Helical" evidence="8">
    <location>
        <begin position="87"/>
        <end position="106"/>
    </location>
</feature>
<dbReference type="AlphaFoldDB" id="A0A073CTP0"/>
<dbReference type="FunFam" id="1.10.3730.20:FF:000001">
    <property type="entry name" value="Quaternary ammonium compound resistance transporter SugE"/>
    <property type="match status" value="1"/>
</dbReference>
<sequence>MESISGIYLILGIVFEVMGTTCMKLSQGFTRIWPSMGIFIFYGLSFTCLTIVLKKIEVSLAYSVWSGAGTTLIAIIGVSFFRESITPIKFISIALIIIGVIGLNSGK</sequence>
<gene>
    <name evidence="9" type="ORF">A19Y_2454</name>
</gene>
<dbReference type="PATRIC" id="fig|388467.6.peg.2403"/>
<feature type="transmembrane region" description="Helical" evidence="8">
    <location>
        <begin position="32"/>
        <end position="53"/>
    </location>
</feature>
<evidence type="ECO:0000313" key="10">
    <source>
        <dbReference type="Proteomes" id="UP000027395"/>
    </source>
</evidence>
<feature type="transmembrane region" description="Helical" evidence="8">
    <location>
        <begin position="60"/>
        <end position="81"/>
    </location>
</feature>
<dbReference type="GO" id="GO:0022857">
    <property type="term" value="F:transmembrane transporter activity"/>
    <property type="evidence" value="ECO:0007669"/>
    <property type="project" value="InterPro"/>
</dbReference>
<dbReference type="InterPro" id="IPR037185">
    <property type="entry name" value="EmrE-like"/>
</dbReference>
<dbReference type="eggNOG" id="COG2076">
    <property type="taxonomic scope" value="Bacteria"/>
</dbReference>
<evidence type="ECO:0000256" key="3">
    <source>
        <dbReference type="ARBA" id="ARBA00022475"/>
    </source>
</evidence>
<evidence type="ECO:0000256" key="5">
    <source>
        <dbReference type="ARBA" id="ARBA00022989"/>
    </source>
</evidence>
<evidence type="ECO:0000256" key="8">
    <source>
        <dbReference type="SAM" id="Phobius"/>
    </source>
</evidence>
<dbReference type="Proteomes" id="UP000027395">
    <property type="component" value="Chromosome"/>
</dbReference>
<dbReference type="HOGENOM" id="CLU_133067_0_1_3"/>
<dbReference type="RefSeq" id="WP_042154449.1">
    <property type="nucleotide sequence ID" value="NZ_CM002803.1"/>
</dbReference>
<proteinExistence type="inferred from homology"/>